<reference evidence="3 4" key="1">
    <citation type="journal article" date="2014" name="Genome Announc.">
        <title>Draft genome sequence of Sclerotinia borealis, a psychrophilic plant pathogenic fungus.</title>
        <authorList>
            <person name="Mardanov A.V."/>
            <person name="Beletsky A.V."/>
            <person name="Kadnikov V.V."/>
            <person name="Ignatov A.N."/>
            <person name="Ravin N.V."/>
        </authorList>
    </citation>
    <scope>NUCLEOTIDE SEQUENCE [LARGE SCALE GENOMIC DNA]</scope>
    <source>
        <strain evidence="4">F-4157</strain>
    </source>
</reference>
<keyword evidence="4" id="KW-1185">Reference proteome</keyword>
<accession>W9CIM4</accession>
<dbReference type="OrthoDB" id="3519870at2759"/>
<name>W9CIM4_SCLBF</name>
<dbReference type="HOGENOM" id="CLU_058285_0_0_1"/>
<evidence type="ECO:0000256" key="2">
    <source>
        <dbReference type="SAM" id="SignalP"/>
    </source>
</evidence>
<dbReference type="EMBL" id="AYSA01000249">
    <property type="protein sequence ID" value="ESZ94365.1"/>
    <property type="molecule type" value="Genomic_DNA"/>
</dbReference>
<organism evidence="3 4">
    <name type="scientific">Sclerotinia borealis (strain F-4128)</name>
    <dbReference type="NCBI Taxonomy" id="1432307"/>
    <lineage>
        <taxon>Eukaryota</taxon>
        <taxon>Fungi</taxon>
        <taxon>Dikarya</taxon>
        <taxon>Ascomycota</taxon>
        <taxon>Pezizomycotina</taxon>
        <taxon>Leotiomycetes</taxon>
        <taxon>Helotiales</taxon>
        <taxon>Sclerotiniaceae</taxon>
        <taxon>Sclerotinia</taxon>
    </lineage>
</organism>
<feature type="region of interest" description="Disordered" evidence="1">
    <location>
        <begin position="330"/>
        <end position="349"/>
    </location>
</feature>
<dbReference type="Proteomes" id="UP000019487">
    <property type="component" value="Unassembled WGS sequence"/>
</dbReference>
<protein>
    <submittedName>
        <fullName evidence="3">Uncharacterized protein</fullName>
    </submittedName>
</protein>
<evidence type="ECO:0000313" key="3">
    <source>
        <dbReference type="EMBL" id="ESZ94365.1"/>
    </source>
</evidence>
<feature type="chain" id="PRO_5004921966" evidence="2">
    <location>
        <begin position="18"/>
        <end position="397"/>
    </location>
</feature>
<proteinExistence type="predicted"/>
<dbReference type="AlphaFoldDB" id="W9CIM4"/>
<comment type="caution">
    <text evidence="3">The sequence shown here is derived from an EMBL/GenBank/DDBJ whole genome shotgun (WGS) entry which is preliminary data.</text>
</comment>
<evidence type="ECO:0000313" key="4">
    <source>
        <dbReference type="Proteomes" id="UP000019487"/>
    </source>
</evidence>
<gene>
    <name evidence="3" type="ORF">SBOR_5229</name>
</gene>
<evidence type="ECO:0000256" key="1">
    <source>
        <dbReference type="SAM" id="MobiDB-lite"/>
    </source>
</evidence>
<keyword evidence="2" id="KW-0732">Signal</keyword>
<sequence length="397" mass="43328">MLFSIPILATTILAVVAFPTSVVGWGFSSPLNPSSVALSLNESSMPLNQSSAPLSLNQSSVASSLNRSSVELVEDDQSFDQYETITRLMSSLHGQIGINEDAMINYRLGRQGPHGIDPKDLKLVAANDLGDFDEAEWVKINGKEITINCGAVDATTTGEDWALMQRCTHEETAIRRLMATFNEEGHEFFVSTDALHAASMIREGAHRCIKSVCPTRPLALSTPTAEASVLEGPVAASRTGSYSSQRTTLSTVTTSLTSTDSPPIVRTPAVELSSGRWLSKRLNIHDMGASPATKISCRDPPPDFTLSGKLRTVTRKPRRTRYTTITTDGMTITSSVPHDPNRPAPQPSVITPNWVTAEMFQTLSCREMWMEFFNAEHMWKRDIVEMVLGDLEAAVLG</sequence>
<feature type="signal peptide" evidence="2">
    <location>
        <begin position="1"/>
        <end position="17"/>
    </location>
</feature>